<name>A0AAD9QV25_ACRCE</name>
<dbReference type="Proteomes" id="UP001249851">
    <property type="component" value="Unassembled WGS sequence"/>
</dbReference>
<accession>A0AAD9QV25</accession>
<protein>
    <submittedName>
        <fullName evidence="2">Uncharacterized protein</fullName>
    </submittedName>
</protein>
<dbReference type="AlphaFoldDB" id="A0AAD9QV25"/>
<reference evidence="2" key="2">
    <citation type="journal article" date="2023" name="Science">
        <title>Genomic signatures of disease resistance in endangered staghorn corals.</title>
        <authorList>
            <person name="Vollmer S.V."/>
            <person name="Selwyn J.D."/>
            <person name="Despard B.A."/>
            <person name="Roesel C.L."/>
        </authorList>
    </citation>
    <scope>NUCLEOTIDE SEQUENCE</scope>
    <source>
        <strain evidence="2">K2</strain>
    </source>
</reference>
<comment type="caution">
    <text evidence="2">The sequence shown here is derived from an EMBL/GenBank/DDBJ whole genome shotgun (WGS) entry which is preliminary data.</text>
</comment>
<feature type="coiled-coil region" evidence="1">
    <location>
        <begin position="207"/>
        <end position="246"/>
    </location>
</feature>
<sequence length="283" mass="31907">MDTVNLPHPNSLRKFGLALNPAHAFPAIAEEANTSLAFPNVASQQERYRSVPEIRRITKAGSADGMRKSTRWALVASSLQDHDNFGVLDRPVCKWNVSGIIKTADQKGQPSKAGPEFKKDSKRTNVPIFPCVAKSLLVSLSILNEYSDLEALVKERLPSQAVKDCGAEFSSPRSANPMFKTTSRRMQRQASFSEIAGKLMDATSETSRKLSRQIHRLTRAQEEQELQRLREEEEVAQNAKKRKKDNFASCLIQRKLSIFASYRRVSFPRDTLSEKEVRTVQMQ</sequence>
<evidence type="ECO:0000313" key="2">
    <source>
        <dbReference type="EMBL" id="KAK2567915.1"/>
    </source>
</evidence>
<dbReference type="EMBL" id="JARQWQ010000013">
    <property type="protein sequence ID" value="KAK2567915.1"/>
    <property type="molecule type" value="Genomic_DNA"/>
</dbReference>
<keyword evidence="3" id="KW-1185">Reference proteome</keyword>
<reference evidence="2" key="1">
    <citation type="journal article" date="2023" name="G3 (Bethesda)">
        <title>Whole genome assembly and annotation of the endangered Caribbean coral Acropora cervicornis.</title>
        <authorList>
            <person name="Selwyn J.D."/>
            <person name="Vollmer S.V."/>
        </authorList>
    </citation>
    <scope>NUCLEOTIDE SEQUENCE</scope>
    <source>
        <strain evidence="2">K2</strain>
    </source>
</reference>
<proteinExistence type="predicted"/>
<gene>
    <name evidence="2" type="ORF">P5673_007806</name>
</gene>
<evidence type="ECO:0000313" key="3">
    <source>
        <dbReference type="Proteomes" id="UP001249851"/>
    </source>
</evidence>
<evidence type="ECO:0000256" key="1">
    <source>
        <dbReference type="SAM" id="Coils"/>
    </source>
</evidence>
<organism evidence="2 3">
    <name type="scientific">Acropora cervicornis</name>
    <name type="common">Staghorn coral</name>
    <dbReference type="NCBI Taxonomy" id="6130"/>
    <lineage>
        <taxon>Eukaryota</taxon>
        <taxon>Metazoa</taxon>
        <taxon>Cnidaria</taxon>
        <taxon>Anthozoa</taxon>
        <taxon>Hexacorallia</taxon>
        <taxon>Scleractinia</taxon>
        <taxon>Astrocoeniina</taxon>
        <taxon>Acroporidae</taxon>
        <taxon>Acropora</taxon>
    </lineage>
</organism>
<keyword evidence="1" id="KW-0175">Coiled coil</keyword>